<dbReference type="Proteomes" id="UP000653045">
    <property type="component" value="Unassembled WGS sequence"/>
</dbReference>
<evidence type="ECO:0000256" key="1">
    <source>
        <dbReference type="ARBA" id="ARBA00001784"/>
    </source>
</evidence>
<dbReference type="PANTHER" id="PTHR35524">
    <property type="entry name" value="ALPHA-ACETOLACTATE DECARBOXYLASE"/>
    <property type="match status" value="1"/>
</dbReference>
<comment type="catalytic activity">
    <reaction evidence="1 9">
        <text>(2S)-2-acetolactate + H(+) = (R)-acetoin + CO2</text>
        <dbReference type="Rhea" id="RHEA:21580"/>
        <dbReference type="ChEBI" id="CHEBI:15378"/>
        <dbReference type="ChEBI" id="CHEBI:15686"/>
        <dbReference type="ChEBI" id="CHEBI:16526"/>
        <dbReference type="ChEBI" id="CHEBI:58476"/>
        <dbReference type="EC" id="4.1.1.5"/>
    </reaction>
</comment>
<keyword evidence="11" id="KW-1185">Reference proteome</keyword>
<evidence type="ECO:0000256" key="9">
    <source>
        <dbReference type="PIRNR" id="PIRNR001332"/>
    </source>
</evidence>
<accession>A0ABS0ZH17</accession>
<dbReference type="Pfam" id="PF03306">
    <property type="entry name" value="AAL_decarboxy"/>
    <property type="match status" value="1"/>
</dbReference>
<name>A0ABS0ZH17_9STRE</name>
<gene>
    <name evidence="10" type="primary">budA</name>
    <name evidence="10" type="ORF">JHK62_01205</name>
</gene>
<evidence type="ECO:0000256" key="7">
    <source>
        <dbReference type="ARBA" id="ARBA00023061"/>
    </source>
</evidence>
<dbReference type="GO" id="GO:0047605">
    <property type="term" value="F:acetolactate decarboxylase activity"/>
    <property type="evidence" value="ECO:0007669"/>
    <property type="project" value="UniProtKB-EC"/>
</dbReference>
<evidence type="ECO:0000256" key="4">
    <source>
        <dbReference type="ARBA" id="ARBA00013204"/>
    </source>
</evidence>
<sequence>MAKTILFQHNTLASLMAGIYEGTMSVEELLKHGNFGVGTVDSVDGELIVLDGKVYQATGTNDEFKVKEVPSHVLVPYAAVVHHTTTKSWKEDNPIDSENLKKTIEEKLDSHNLFYSVKIKGTFSKMHVRMIPKSKTGERFAEVAKNQPEFTQENISGTLIGIWTPELFHGVSVAGFHLHFLADDLHFGGHVMDFVMQDGNIEIGRIDQLEQNFPVDNKTFLEKSFDVLALRSDIEASE</sequence>
<comment type="similarity">
    <text evidence="3 9">Belongs to the alpha-acetolactate decarboxylase family.</text>
</comment>
<evidence type="ECO:0000256" key="2">
    <source>
        <dbReference type="ARBA" id="ARBA00005170"/>
    </source>
</evidence>
<keyword evidence="8 9" id="KW-0456">Lyase</keyword>
<dbReference type="EC" id="4.1.1.5" evidence="4 9"/>
<dbReference type="InterPro" id="IPR005128">
    <property type="entry name" value="Acetolactate_a_deCO2ase"/>
</dbReference>
<evidence type="ECO:0000256" key="3">
    <source>
        <dbReference type="ARBA" id="ARBA00007106"/>
    </source>
</evidence>
<comment type="pathway">
    <text evidence="2 9">Polyol metabolism; (R,R)-butane-2,3-diol biosynthesis; (R,R)-butane-2,3-diol from pyruvate: step 2/3.</text>
</comment>
<keyword evidence="7 9" id="KW-0005">Acetoin biosynthesis</keyword>
<evidence type="ECO:0000313" key="11">
    <source>
        <dbReference type="Proteomes" id="UP000653045"/>
    </source>
</evidence>
<evidence type="ECO:0000256" key="5">
    <source>
        <dbReference type="ARBA" id="ARBA00020164"/>
    </source>
</evidence>
<dbReference type="RefSeq" id="WP_199575236.1">
    <property type="nucleotide sequence ID" value="NZ_JAENBO010000001.1"/>
</dbReference>
<dbReference type="SUPFAM" id="SSF117856">
    <property type="entry name" value="AF0104/ALDC/Ptd012-like"/>
    <property type="match status" value="1"/>
</dbReference>
<dbReference type="CDD" id="cd17299">
    <property type="entry name" value="acetolactate_decarboxylase"/>
    <property type="match status" value="1"/>
</dbReference>
<evidence type="ECO:0000256" key="6">
    <source>
        <dbReference type="ARBA" id="ARBA00022793"/>
    </source>
</evidence>
<evidence type="ECO:0000313" key="10">
    <source>
        <dbReference type="EMBL" id="MBJ8325296.1"/>
    </source>
</evidence>
<protein>
    <recommendedName>
        <fullName evidence="5 9">Alpha-acetolactate decarboxylase</fullName>
        <ecNumber evidence="4 9">4.1.1.5</ecNumber>
    </recommendedName>
</protein>
<keyword evidence="6 9" id="KW-0210">Decarboxylase</keyword>
<comment type="caution">
    <text evidence="10">The sequence shown here is derived from an EMBL/GenBank/DDBJ whole genome shotgun (WGS) entry which is preliminary data.</text>
</comment>
<dbReference type="Gene3D" id="3.30.1330.80">
    <property type="entry name" value="Hypothetical protein, similar to alpha- acetolactate decarboxylase, domain 2"/>
    <property type="match status" value="2"/>
</dbReference>
<proteinExistence type="inferred from homology"/>
<dbReference type="PIRSF" id="PIRSF001332">
    <property type="entry name" value="Acetolac_decarb"/>
    <property type="match status" value="1"/>
</dbReference>
<organism evidence="10 11">
    <name type="scientific">Streptococcus pacificus</name>
    <dbReference type="NCBI Taxonomy" id="2740577"/>
    <lineage>
        <taxon>Bacteria</taxon>
        <taxon>Bacillati</taxon>
        <taxon>Bacillota</taxon>
        <taxon>Bacilli</taxon>
        <taxon>Lactobacillales</taxon>
        <taxon>Streptococcaceae</taxon>
        <taxon>Streptococcus</taxon>
    </lineage>
</organism>
<reference evidence="10 11" key="1">
    <citation type="journal article" date="2021" name="Int. J. Syst. Evol. Microbiol.">
        <title>Streptococcus vicugnae sp. nov., isolated from faeces of alpacas (Vicugna pacos) and cattle (Bos taurus), Streptococcus zalophi sp. nov., and Streptococcus pacificus sp. nov., isolated from respiratory tract of California sea lions (Zalophus californianus).</title>
        <authorList>
            <person name="Volokhov D.V."/>
            <person name="Zagorodnyaya T.A."/>
            <person name="Shen Z."/>
            <person name="Blom J."/>
            <person name="Furtak V.A."/>
            <person name="Eisenberg T."/>
            <person name="Fan P."/>
            <person name="Jeong K.C."/>
            <person name="Gao Y."/>
            <person name="Zhang S."/>
            <person name="Amselle M."/>
        </authorList>
    </citation>
    <scope>NUCLEOTIDE SEQUENCE [LARGE SCALE GENOMIC DNA]</scope>
    <source>
        <strain evidence="10 11">CSL7591</strain>
    </source>
</reference>
<dbReference type="EMBL" id="JAENBO010000001">
    <property type="protein sequence ID" value="MBJ8325296.1"/>
    <property type="molecule type" value="Genomic_DNA"/>
</dbReference>
<evidence type="ECO:0000256" key="8">
    <source>
        <dbReference type="ARBA" id="ARBA00023239"/>
    </source>
</evidence>
<dbReference type="PANTHER" id="PTHR35524:SF1">
    <property type="entry name" value="ALPHA-ACETOLACTATE DECARBOXYLASE"/>
    <property type="match status" value="1"/>
</dbReference>
<dbReference type="NCBIfam" id="TIGR01252">
    <property type="entry name" value="acetolac_decarb"/>
    <property type="match status" value="1"/>
</dbReference>